<evidence type="ECO:0000313" key="2">
    <source>
        <dbReference type="EMBL" id="KKW36510.1"/>
    </source>
</evidence>
<comment type="caution">
    <text evidence="2">The sequence shown here is derived from an EMBL/GenBank/DDBJ whole genome shotgun (WGS) entry which is preliminary data.</text>
</comment>
<dbReference type="EMBL" id="LCRN01000022">
    <property type="protein sequence ID" value="KKW36510.1"/>
    <property type="molecule type" value="Genomic_DNA"/>
</dbReference>
<keyword evidence="1" id="KW-1133">Transmembrane helix</keyword>
<dbReference type="PANTHER" id="PTHR41774:SF1">
    <property type="entry name" value="NGG1P INTERACTING FACTOR NIF3"/>
    <property type="match status" value="1"/>
</dbReference>
<evidence type="ECO:0000256" key="1">
    <source>
        <dbReference type="SAM" id="Phobius"/>
    </source>
</evidence>
<dbReference type="Gene3D" id="3.30.70.120">
    <property type="match status" value="1"/>
</dbReference>
<protein>
    <submittedName>
        <fullName evidence="2">Uncharacterized protein</fullName>
    </submittedName>
</protein>
<feature type="transmembrane region" description="Helical" evidence="1">
    <location>
        <begin position="157"/>
        <end position="177"/>
    </location>
</feature>
<proteinExistence type="predicted"/>
<dbReference type="Proteomes" id="UP000033865">
    <property type="component" value="Unassembled WGS sequence"/>
</dbReference>
<dbReference type="PANTHER" id="PTHR41774">
    <property type="match status" value="1"/>
</dbReference>
<dbReference type="InterPro" id="IPR015867">
    <property type="entry name" value="N-reg_PII/ATP_PRibTrfase_C"/>
</dbReference>
<name>A0A0G1Y039_9BACT</name>
<reference evidence="2 3" key="1">
    <citation type="journal article" date="2015" name="Nature">
        <title>rRNA introns, odd ribosomes, and small enigmatic genomes across a large radiation of phyla.</title>
        <authorList>
            <person name="Brown C.T."/>
            <person name="Hug L.A."/>
            <person name="Thomas B.C."/>
            <person name="Sharon I."/>
            <person name="Castelle C.J."/>
            <person name="Singh A."/>
            <person name="Wilkins M.J."/>
            <person name="Williams K.H."/>
            <person name="Banfield J.F."/>
        </authorList>
    </citation>
    <scope>NUCLEOTIDE SEQUENCE [LARGE SCALE GENOMIC DNA]</scope>
</reference>
<keyword evidence="1" id="KW-0812">Transmembrane</keyword>
<dbReference type="InterPro" id="IPR036069">
    <property type="entry name" value="DUF34/NIF3_sf"/>
</dbReference>
<keyword evidence="1" id="KW-0472">Membrane</keyword>
<dbReference type="SUPFAM" id="SSF102705">
    <property type="entry name" value="NIF3 (NGG1p interacting factor 3)-like"/>
    <property type="match status" value="1"/>
</dbReference>
<sequence length="205" mass="23034">MSDQFKLVVTVPGSHADVVRAAMAEAGAGKVGRYASCSFSLKGMGRFVPLDGAVPTIGKIGQREEVDEERIEVNVGSDELNRVIEALRSMHPYEEPVVDVYLLAGAADRVRAIEARNLRVEDDKAWETSYTRRGLLIIFTYVAISLYLVSIHVERPWMNAIVPSVGFLLSTLTLPFFKRWWLRVRKTVSNSRQSRAGALVWLRRK</sequence>
<accession>A0A0G1Y039</accession>
<evidence type="ECO:0000313" key="3">
    <source>
        <dbReference type="Proteomes" id="UP000033865"/>
    </source>
</evidence>
<organism evidence="2 3">
    <name type="scientific">Candidatus Uhrbacteria bacterium GW2011_GWC2_53_7</name>
    <dbReference type="NCBI Taxonomy" id="1618986"/>
    <lineage>
        <taxon>Bacteria</taxon>
        <taxon>Candidatus Uhriibacteriota</taxon>
    </lineage>
</organism>
<dbReference type="AlphaFoldDB" id="A0A0G1Y039"/>
<gene>
    <name evidence="2" type="ORF">UY82_C0022G0002</name>
</gene>
<feature type="transmembrane region" description="Helical" evidence="1">
    <location>
        <begin position="134"/>
        <end position="151"/>
    </location>
</feature>